<feature type="transmembrane region" description="Helical" evidence="2">
    <location>
        <begin position="453"/>
        <end position="472"/>
    </location>
</feature>
<keyword evidence="2" id="KW-1133">Transmembrane helix</keyword>
<dbReference type="RefSeq" id="WP_080530967.1">
    <property type="nucleotide sequence ID" value="NZ_CP012331.1"/>
</dbReference>
<dbReference type="GO" id="GO:0005886">
    <property type="term" value="C:plasma membrane"/>
    <property type="evidence" value="ECO:0007669"/>
    <property type="project" value="TreeGrafter"/>
</dbReference>
<feature type="region of interest" description="Disordered" evidence="1">
    <location>
        <begin position="540"/>
        <end position="559"/>
    </location>
</feature>
<dbReference type="AlphaFoldDB" id="A0A9Q3ZDX0"/>
<keyword evidence="2" id="KW-0812">Transmembrane</keyword>
<feature type="transmembrane region" description="Helical" evidence="2">
    <location>
        <begin position="247"/>
        <end position="268"/>
    </location>
</feature>
<keyword evidence="2" id="KW-0472">Membrane</keyword>
<evidence type="ECO:0000256" key="1">
    <source>
        <dbReference type="SAM" id="MobiDB-lite"/>
    </source>
</evidence>
<feature type="transmembrane region" description="Helical" evidence="2">
    <location>
        <begin position="749"/>
        <end position="769"/>
    </location>
</feature>
<feature type="domain" description="MacB-like periplasmic core" evidence="3">
    <location>
        <begin position="71"/>
        <end position="186"/>
    </location>
</feature>
<dbReference type="Pfam" id="PF12704">
    <property type="entry name" value="MacB_PCD"/>
    <property type="match status" value="1"/>
</dbReference>
<dbReference type="Proteomes" id="UP001107961">
    <property type="component" value="Unassembled WGS sequence"/>
</dbReference>
<dbReference type="InterPro" id="IPR025857">
    <property type="entry name" value="MacB_PCD"/>
</dbReference>
<dbReference type="EMBL" id="JAJVKT010000021">
    <property type="protein sequence ID" value="MCE7510208.1"/>
    <property type="molecule type" value="Genomic_DNA"/>
</dbReference>
<evidence type="ECO:0000256" key="2">
    <source>
        <dbReference type="SAM" id="Phobius"/>
    </source>
</evidence>
<feature type="transmembrane region" description="Helical" evidence="2">
    <location>
        <begin position="381"/>
        <end position="400"/>
    </location>
</feature>
<organism evidence="4 5">
    <name type="scientific">Alloalcanivorax xenomutans</name>
    <dbReference type="NCBI Taxonomy" id="1094342"/>
    <lineage>
        <taxon>Bacteria</taxon>
        <taxon>Pseudomonadati</taxon>
        <taxon>Pseudomonadota</taxon>
        <taxon>Gammaproteobacteria</taxon>
        <taxon>Oceanospirillales</taxon>
        <taxon>Alcanivoracaceae</taxon>
        <taxon>Alloalcanivorax</taxon>
    </lineage>
</organism>
<accession>A0A9Q3ZDX0</accession>
<evidence type="ECO:0000313" key="4">
    <source>
        <dbReference type="EMBL" id="MCE7510208.1"/>
    </source>
</evidence>
<feature type="transmembrane region" description="Helical" evidence="2">
    <location>
        <begin position="338"/>
        <end position="360"/>
    </location>
</feature>
<feature type="transmembrane region" description="Helical" evidence="2">
    <location>
        <begin position="303"/>
        <end position="326"/>
    </location>
</feature>
<feature type="transmembrane region" description="Helical" evidence="2">
    <location>
        <begin position="781"/>
        <end position="798"/>
    </location>
</feature>
<feature type="transmembrane region" description="Helical" evidence="2">
    <location>
        <begin position="406"/>
        <end position="428"/>
    </location>
</feature>
<proteinExistence type="predicted"/>
<dbReference type="PANTHER" id="PTHR30287:SF1">
    <property type="entry name" value="INNER MEMBRANE PROTEIN"/>
    <property type="match status" value="1"/>
</dbReference>
<evidence type="ECO:0000259" key="3">
    <source>
        <dbReference type="Pfam" id="PF12704"/>
    </source>
</evidence>
<sequence length="815" mass="88306">MTERLLRPWRSPAFRIQALALMVATLAIATVVLLRGELEHRFATRTAEAIGGDLVLEGSAPPSDQQKAMVSDLASANTLTFSSVLVRDDIFVLASVKAVDQGYPLYGSVAVAGQRFTDPQRVDHGPAPGEVWLAGTALDRLEQQVGDTVTIGDLPLRITAVLEQEPDQGAGFYSMNPRVLMNLADVPGTGIIGPGTRARYKLHLRAQGEMMAPLIEQLTPTLAANQELETRDNAGLRSMGPLRQLTLWGQLAVMMVVLLCGGAVYLAAGVRSLEQARRSAVMKTFGASRATVLRWILSRELTALLPAMLAGLALAVAAFLALQQWLGDALAWKPGPGSWLLLALAPLVIWAGFALPRLWRLADLPPRQILQPEPSAPVARTGLNLVGALAAPVLVAMVLSGSLMELLQLLGLMVAVAVGLPLLLWGPLRLADRLGDRWPLAPRLALRRLSRRPLTTLPMLSALVLALAIMSMSSHVGQQLLSQWRATLPEKAPNYFVLNLFEPDLPAFRQWLDRHGAETPQLYPVVRGRLVEVNGQPVREAVTKESDDREQGERALNRDLSLTEGDTLPASNQIASGRWLDPEQPGEVSVESELAASLGLQVGDQLRFIGVSGELSATIVGLREVDWESFQPNFYFMFSPGTLDGEDRYWLTSFYLDEAGSGALPDLIRAFPQITLLDVNALLGQAQALITQASRAALALAALLLASSVLVMAAAWLAGSGQRRKDDALLRVLGGSRSLLRRVATIEQLWLMGGAAVFALVLHFLALWPLGQRMFDGDLPLSPWMLLPWAVVLPWLAVQRVLPHRTGPPLARLSG</sequence>
<protein>
    <submittedName>
        <fullName evidence="4">FtsX-like permease family protein</fullName>
    </submittedName>
</protein>
<gene>
    <name evidence="4" type="ORF">LZG35_16335</name>
</gene>
<feature type="transmembrane region" description="Helical" evidence="2">
    <location>
        <begin position="696"/>
        <end position="718"/>
    </location>
</feature>
<reference evidence="4" key="1">
    <citation type="submission" date="2022-01" db="EMBL/GenBank/DDBJ databases">
        <authorList>
            <person name="Karlyshev A.V."/>
            <person name="Jaspars M."/>
        </authorList>
    </citation>
    <scope>NUCLEOTIDE SEQUENCE</scope>
    <source>
        <strain evidence="4">AGSA3-2</strain>
    </source>
</reference>
<name>A0A9Q3ZDX0_9GAMM</name>
<feature type="compositionally biased region" description="Basic and acidic residues" evidence="1">
    <location>
        <begin position="541"/>
        <end position="557"/>
    </location>
</feature>
<dbReference type="InterPro" id="IPR038766">
    <property type="entry name" value="Membrane_comp_ABC_pdt"/>
</dbReference>
<keyword evidence="5" id="KW-1185">Reference proteome</keyword>
<dbReference type="PANTHER" id="PTHR30287">
    <property type="entry name" value="MEMBRANE COMPONENT OF PREDICTED ABC SUPERFAMILY METABOLITE UPTAKE TRANSPORTER"/>
    <property type="match status" value="1"/>
</dbReference>
<feature type="transmembrane region" description="Helical" evidence="2">
    <location>
        <begin position="12"/>
        <end position="34"/>
    </location>
</feature>
<comment type="caution">
    <text evidence="4">The sequence shown here is derived from an EMBL/GenBank/DDBJ whole genome shotgun (WGS) entry which is preliminary data.</text>
</comment>
<evidence type="ECO:0000313" key="5">
    <source>
        <dbReference type="Proteomes" id="UP001107961"/>
    </source>
</evidence>